<gene>
    <name evidence="2" type="ORF">FOZ63_005331</name>
</gene>
<evidence type="ECO:0000313" key="2">
    <source>
        <dbReference type="EMBL" id="KAF4759170.1"/>
    </source>
</evidence>
<dbReference type="Proteomes" id="UP000553632">
    <property type="component" value="Unassembled WGS sequence"/>
</dbReference>
<comment type="caution">
    <text evidence="2">The sequence shown here is derived from an EMBL/GenBank/DDBJ whole genome shotgun (WGS) entry which is preliminary data.</text>
</comment>
<organism evidence="2 3">
    <name type="scientific">Perkinsus olseni</name>
    <name type="common">Perkinsus atlanticus</name>
    <dbReference type="NCBI Taxonomy" id="32597"/>
    <lineage>
        <taxon>Eukaryota</taxon>
        <taxon>Sar</taxon>
        <taxon>Alveolata</taxon>
        <taxon>Perkinsozoa</taxon>
        <taxon>Perkinsea</taxon>
        <taxon>Perkinsida</taxon>
        <taxon>Perkinsidae</taxon>
        <taxon>Perkinsus</taxon>
    </lineage>
</organism>
<dbReference type="EMBL" id="JABANO010000501">
    <property type="protein sequence ID" value="KAF4759170.1"/>
    <property type="molecule type" value="Genomic_DNA"/>
</dbReference>
<evidence type="ECO:0000313" key="3">
    <source>
        <dbReference type="Proteomes" id="UP000553632"/>
    </source>
</evidence>
<keyword evidence="3" id="KW-1185">Reference proteome</keyword>
<name>A0A7J6UPE4_PEROL</name>
<feature type="non-terminal residue" evidence="2">
    <location>
        <position position="1"/>
    </location>
</feature>
<feature type="region of interest" description="Disordered" evidence="1">
    <location>
        <begin position="1"/>
        <end position="37"/>
    </location>
</feature>
<accession>A0A7J6UPE4</accession>
<feature type="compositionally biased region" description="Basic and acidic residues" evidence="1">
    <location>
        <begin position="15"/>
        <end position="26"/>
    </location>
</feature>
<proteinExistence type="predicted"/>
<reference evidence="2 3" key="1">
    <citation type="submission" date="2020-04" db="EMBL/GenBank/DDBJ databases">
        <title>Perkinsus olseni comparative genomics.</title>
        <authorList>
            <person name="Bogema D.R."/>
        </authorList>
    </citation>
    <scope>NUCLEOTIDE SEQUENCE [LARGE SCALE GENOMIC DNA]</scope>
    <source>
        <strain evidence="2 3">ATCC PRA-207</strain>
    </source>
</reference>
<evidence type="ECO:0000256" key="1">
    <source>
        <dbReference type="SAM" id="MobiDB-lite"/>
    </source>
</evidence>
<sequence length="330" mass="35409">MRHRVSAKDDEDAEEAKLEAGDERGSSARRRLHERDGEKEDASCPALLCSCPIAASLSRVAASNGPSSVPSTTASSAGLWWDTCWFKPIMPVPNVASKICMLVVVLLTLPLSGQFLPCEGPLLIDSFPECDPRLDDYFATCNVARTTAALAERDDDLPAVAVDCKFGATGNSAVHSIVAAYQIFTNSPEGLRRCTELLHLFLRSGANPNIRRSRDCRAPSHDAVFLTSRSSSPTGLHWAAQTLRDWGAQADTMEDLSGYTPLELSLDLLGRDHRLTFALAGCTNISFPSRPDLSSESSLVQMLCQPCPPGTAGTGGRCRPCVLDGEAANS</sequence>
<protein>
    <submittedName>
        <fullName evidence="2">Uncharacterized protein</fullName>
    </submittedName>
</protein>
<dbReference type="AlphaFoldDB" id="A0A7J6UPE4"/>